<gene>
    <name evidence="2" type="ORF">K8V82_00625</name>
</gene>
<accession>A0A921LCV9</accession>
<evidence type="ECO:0000313" key="3">
    <source>
        <dbReference type="Proteomes" id="UP000769156"/>
    </source>
</evidence>
<evidence type="ECO:0000256" key="1">
    <source>
        <dbReference type="SAM" id="Phobius"/>
    </source>
</evidence>
<dbReference type="EMBL" id="DYVY01000014">
    <property type="protein sequence ID" value="HJF93281.1"/>
    <property type="molecule type" value="Genomic_DNA"/>
</dbReference>
<evidence type="ECO:0000313" key="2">
    <source>
        <dbReference type="EMBL" id="HJF93281.1"/>
    </source>
</evidence>
<proteinExistence type="predicted"/>
<feature type="transmembrane region" description="Helical" evidence="1">
    <location>
        <begin position="28"/>
        <end position="48"/>
    </location>
</feature>
<keyword evidence="1" id="KW-0472">Membrane</keyword>
<reference evidence="2" key="1">
    <citation type="journal article" date="2021" name="PeerJ">
        <title>Extensive microbial diversity within the chicken gut microbiome revealed by metagenomics and culture.</title>
        <authorList>
            <person name="Gilroy R."/>
            <person name="Ravi A."/>
            <person name="Getino M."/>
            <person name="Pursley I."/>
            <person name="Horton D.L."/>
            <person name="Alikhan N.F."/>
            <person name="Baker D."/>
            <person name="Gharbi K."/>
            <person name="Hall N."/>
            <person name="Watson M."/>
            <person name="Adriaenssens E.M."/>
            <person name="Foster-Nyarko E."/>
            <person name="Jarju S."/>
            <person name="Secka A."/>
            <person name="Antonio M."/>
            <person name="Oren A."/>
            <person name="Chaudhuri R.R."/>
            <person name="La Ragione R."/>
            <person name="Hildebrand F."/>
            <person name="Pallen M.J."/>
        </authorList>
    </citation>
    <scope>NUCLEOTIDE SEQUENCE</scope>
    <source>
        <strain evidence="2">ChiSjej5B23-16112</strain>
    </source>
</reference>
<dbReference type="PANTHER" id="PTHR34351">
    <property type="entry name" value="SLR1927 PROTEIN-RELATED"/>
    <property type="match status" value="1"/>
</dbReference>
<comment type="caution">
    <text evidence="2">The sequence shown here is derived from an EMBL/GenBank/DDBJ whole genome shotgun (WGS) entry which is preliminary data.</text>
</comment>
<name>A0A921LCV9_9FIRM</name>
<sequence length="350" mass="40066">MALQILFYMLAVIFTGYLFFILNDTAVTAVLILEILYPAAAWLFLAGAGRNVEARIGFVPDMGEKGQEIEIPVLVKSRYRFPVRCRAIVTVGNRFGQGKRKNRLSCYLTPGKTRKLSVRIKAELSGRMEAELTSLILWDYLGIFKRTLRTEGHKAVGIWPEMDLLPVEVTRRTRDFLADADEYSTEKSGDDPSQIYQIREYRPQDPARNIHWKISAKEDAVMVKENSFPLGAAVLVRIEFQKSRKTAEDLDRILKSTSSLCLSLTEAKCVHMAAWFEEKNHRVVKMRVDGEESLYELIWRLMEIEPVSDREFARSCCEEAFRGVWFSTVLTVTDAGEILVNGQRRELLQV</sequence>
<protein>
    <submittedName>
        <fullName evidence="2">DUF58 domain-containing protein</fullName>
    </submittedName>
</protein>
<keyword evidence="1" id="KW-1133">Transmembrane helix</keyword>
<keyword evidence="1" id="KW-0812">Transmembrane</keyword>
<dbReference type="AlphaFoldDB" id="A0A921LCV9"/>
<dbReference type="PANTHER" id="PTHR34351:SF2">
    <property type="entry name" value="DUF58 DOMAIN-CONTAINING PROTEIN"/>
    <property type="match status" value="1"/>
</dbReference>
<feature type="transmembrane region" description="Helical" evidence="1">
    <location>
        <begin position="5"/>
        <end position="22"/>
    </location>
</feature>
<reference evidence="2" key="2">
    <citation type="submission" date="2021-09" db="EMBL/GenBank/DDBJ databases">
        <authorList>
            <person name="Gilroy R."/>
        </authorList>
    </citation>
    <scope>NUCLEOTIDE SEQUENCE</scope>
    <source>
        <strain evidence="2">ChiSjej5B23-16112</strain>
    </source>
</reference>
<dbReference type="Proteomes" id="UP000769156">
    <property type="component" value="Unassembled WGS sequence"/>
</dbReference>
<organism evidence="2 3">
    <name type="scientific">Lachnoclostridium phocaeense</name>
    <dbReference type="NCBI Taxonomy" id="1871021"/>
    <lineage>
        <taxon>Bacteria</taxon>
        <taxon>Bacillati</taxon>
        <taxon>Bacillota</taxon>
        <taxon>Clostridia</taxon>
        <taxon>Lachnospirales</taxon>
        <taxon>Lachnospiraceae</taxon>
    </lineage>
</organism>